<dbReference type="InterPro" id="IPR012551">
    <property type="entry name" value="DUF1707_SHOCT-like"/>
</dbReference>
<gene>
    <name evidence="3" type="ORF">GCM10009831_10590</name>
</gene>
<comment type="caution">
    <text evidence="3">The sequence shown here is derived from an EMBL/GenBank/DDBJ whole genome shotgun (WGS) entry which is preliminary data.</text>
</comment>
<dbReference type="Pfam" id="PF08044">
    <property type="entry name" value="DUF1707"/>
    <property type="match status" value="1"/>
</dbReference>
<keyword evidence="4" id="KW-1185">Reference proteome</keyword>
<evidence type="ECO:0000313" key="3">
    <source>
        <dbReference type="EMBL" id="GAA1703213.1"/>
    </source>
</evidence>
<dbReference type="RefSeq" id="WP_159148068.1">
    <property type="nucleotide sequence ID" value="NZ_BAAAQG010000006.1"/>
</dbReference>
<protein>
    <recommendedName>
        <fullName evidence="2">DUF1707 domain-containing protein</fullName>
    </recommendedName>
</protein>
<feature type="region of interest" description="Disordered" evidence="1">
    <location>
        <begin position="1"/>
        <end position="21"/>
    </location>
</feature>
<evidence type="ECO:0000256" key="1">
    <source>
        <dbReference type="SAM" id="MobiDB-lite"/>
    </source>
</evidence>
<evidence type="ECO:0000259" key="2">
    <source>
        <dbReference type="Pfam" id="PF08044"/>
    </source>
</evidence>
<dbReference type="Proteomes" id="UP001500383">
    <property type="component" value="Unassembled WGS sequence"/>
</dbReference>
<feature type="domain" description="DUF1707" evidence="2">
    <location>
        <begin position="18"/>
        <end position="65"/>
    </location>
</feature>
<name>A0ABN2IDW2_9ACTN</name>
<sequence>MSAPPPPPGGPAPEPATEDRRRAVWQILDNAYTDGRIGPLEHGERSRDAALSTTRDDLDSLVADLNRRLFELEVRSRGLSADTPLSVRRTNARERIVAKRPPGPSTRGPAGRRRLASGLLRAVLASALTVGLIAGLDHLAGNAPSPTGGTVDRPASVEVIRTAPGPLLTAEGVTRVIDAARDQLDDPTAERLVIEGETAHLSRADPDGAETTLRHTFHGRWRDGITSRLPASTGFPVAAVDAETVMFAIEATPALLGAPGAVPDRVVISPGSPPSDSGPPPVYAVRVSLTDRPGWVTVGPGREILEVGDGG</sequence>
<accession>A0ABN2IDW2</accession>
<evidence type="ECO:0000313" key="4">
    <source>
        <dbReference type="Proteomes" id="UP001500383"/>
    </source>
</evidence>
<proteinExistence type="predicted"/>
<organism evidence="3 4">
    <name type="scientific">Dietzia cercidiphylli</name>
    <dbReference type="NCBI Taxonomy" id="498199"/>
    <lineage>
        <taxon>Bacteria</taxon>
        <taxon>Bacillati</taxon>
        <taxon>Actinomycetota</taxon>
        <taxon>Actinomycetes</taxon>
        <taxon>Mycobacteriales</taxon>
        <taxon>Dietziaceae</taxon>
        <taxon>Dietzia</taxon>
    </lineage>
</organism>
<reference evidence="3 4" key="1">
    <citation type="journal article" date="2019" name="Int. J. Syst. Evol. Microbiol.">
        <title>The Global Catalogue of Microorganisms (GCM) 10K type strain sequencing project: providing services to taxonomists for standard genome sequencing and annotation.</title>
        <authorList>
            <consortium name="The Broad Institute Genomics Platform"/>
            <consortium name="The Broad Institute Genome Sequencing Center for Infectious Disease"/>
            <person name="Wu L."/>
            <person name="Ma J."/>
        </authorList>
    </citation>
    <scope>NUCLEOTIDE SEQUENCE [LARGE SCALE GENOMIC DNA]</scope>
    <source>
        <strain evidence="3 4">JCM 16002</strain>
    </source>
</reference>
<dbReference type="EMBL" id="BAAAQG010000006">
    <property type="protein sequence ID" value="GAA1703213.1"/>
    <property type="molecule type" value="Genomic_DNA"/>
</dbReference>
<feature type="compositionally biased region" description="Pro residues" evidence="1">
    <location>
        <begin position="1"/>
        <end position="14"/>
    </location>
</feature>